<dbReference type="InterPro" id="IPR023614">
    <property type="entry name" value="Porin_dom_sf"/>
</dbReference>
<evidence type="ECO:0000313" key="2">
    <source>
        <dbReference type="Proteomes" id="UP000319908"/>
    </source>
</evidence>
<dbReference type="Proteomes" id="UP000319908">
    <property type="component" value="Unassembled WGS sequence"/>
</dbReference>
<dbReference type="InterPro" id="IPR010870">
    <property type="entry name" value="Porin_O/P"/>
</dbReference>
<evidence type="ECO:0000313" key="1">
    <source>
        <dbReference type="EMBL" id="TWU16576.1"/>
    </source>
</evidence>
<dbReference type="AlphaFoldDB" id="A0A5C6BZ70"/>
<protein>
    <submittedName>
        <fullName evidence="1">Phosphate-selective porin O and P</fullName>
    </submittedName>
</protein>
<reference evidence="1 2" key="1">
    <citation type="journal article" date="2020" name="Antonie Van Leeuwenhoek">
        <title>Rhodopirellula heiligendammensis sp. nov., Rhodopirellula pilleata sp. nov., and Rhodopirellula solitaria sp. nov. isolated from natural or artificial marine surfaces in Northern Germany and California, USA, and emended description of the genus Rhodopirellula.</title>
        <authorList>
            <person name="Kallscheuer N."/>
            <person name="Wiegand S."/>
            <person name="Jogler M."/>
            <person name="Boedeker C."/>
            <person name="Peeters S.H."/>
            <person name="Rast P."/>
            <person name="Heuer A."/>
            <person name="Jetten M.S.M."/>
            <person name="Rohde M."/>
            <person name="Jogler C."/>
        </authorList>
    </citation>
    <scope>NUCLEOTIDE SEQUENCE [LARGE SCALE GENOMIC DNA]</scope>
    <source>
        <strain evidence="1 2">Poly21</strain>
    </source>
</reference>
<dbReference type="SUPFAM" id="SSF56935">
    <property type="entry name" value="Porins"/>
    <property type="match status" value="1"/>
</dbReference>
<dbReference type="EMBL" id="SJPU01000002">
    <property type="protein sequence ID" value="TWU16576.1"/>
    <property type="molecule type" value="Genomic_DNA"/>
</dbReference>
<gene>
    <name evidence="1" type="ORF">Poly21_37810</name>
</gene>
<dbReference type="RefSeq" id="WP_146408193.1">
    <property type="nucleotide sequence ID" value="NZ_SJPU01000002.1"/>
</dbReference>
<accession>A0A5C6BZ70</accession>
<dbReference type="OrthoDB" id="9807854at2"/>
<organism evidence="1 2">
    <name type="scientific">Allorhodopirellula heiligendammensis</name>
    <dbReference type="NCBI Taxonomy" id="2714739"/>
    <lineage>
        <taxon>Bacteria</taxon>
        <taxon>Pseudomonadati</taxon>
        <taxon>Planctomycetota</taxon>
        <taxon>Planctomycetia</taxon>
        <taxon>Pirellulales</taxon>
        <taxon>Pirellulaceae</taxon>
        <taxon>Allorhodopirellula</taxon>
    </lineage>
</organism>
<dbReference type="Pfam" id="PF07396">
    <property type="entry name" value="Porin_O_P"/>
    <property type="match status" value="1"/>
</dbReference>
<proteinExistence type="predicted"/>
<keyword evidence="2" id="KW-1185">Reference proteome</keyword>
<name>A0A5C6BZ70_9BACT</name>
<comment type="caution">
    <text evidence="1">The sequence shown here is derived from an EMBL/GenBank/DDBJ whole genome shotgun (WGS) entry which is preliminary data.</text>
</comment>
<sequence length="542" mass="60363">MEDFENVITVLKWRSRRTTLAIALLACWGSNSVHGEENEALGIDLGLFQPSAETSLLDPLAITPLAITPVGLSEPDESSDIVSELLESDAEATSQKTVPAEDYEKLLERVGDLESSWKKYQDEQSEESAAKKQKPSLKINGRVHLDNWSFPESDPGINYLESGDPSIDPQDRWVFRRLRLTFSGDVPHNMLYRIQVDFNNPNLPELKDAYLGWHNLPHNQTLLLGNQKRPIGLDHLNSSRHNLFIERPLAVEAFNEDARRLGLCMYGYSDDEVFNWRYGGFLLENISNDGRYIGDSEQAGMYGRLAASPWYDEISGGRGYWHCAVAGSVNRTDGDGTLDTDTNSNEARFRTRPEARSDSRWWDTGRILGAEGYQELAFESMLNIGAFQLTGEYFNTWVQRDALGGFNGSGLHFQGGYLFANYFLTGEHVPLDRLSGTIDRVKPMENFFLVDRLAGGRGSGWGALSMGVRGDYLDLSDSDIRGGQGYTVTAGMNWYWTAYSKVQVNYIAGSIKDAGQGRATGPLLAGVSGDFGIVGARYMIDF</sequence>
<dbReference type="Gene3D" id="2.40.160.10">
    <property type="entry name" value="Porin"/>
    <property type="match status" value="1"/>
</dbReference>